<keyword evidence="2 7" id="KW-0001">2Fe-2S</keyword>
<name>A0A4R1B1L0_9PROT</name>
<keyword evidence="4 7" id="KW-0408">Iron</keyword>
<sequence length="146" mass="15885">MSPENSHTPAQAALLPALHAMQDRHGYIPTQAIAQLAKDHNVSRAEVLGVIGFYHDFRLEPPGRTRLRICRAESCQAVGGERLAEHAVERLGLDWGATSTDGRYTLEAAYCLGNCACSPAITLDGTLYGRVDPERLDALLAEKDET</sequence>
<dbReference type="NCBIfam" id="NF004638">
    <property type="entry name" value="PRK05988.1"/>
    <property type="match status" value="1"/>
</dbReference>
<dbReference type="AlphaFoldDB" id="A0A4R1B1L0"/>
<evidence type="ECO:0000256" key="3">
    <source>
        <dbReference type="ARBA" id="ARBA00022723"/>
    </source>
</evidence>
<dbReference type="Proteomes" id="UP000295443">
    <property type="component" value="Unassembled WGS sequence"/>
</dbReference>
<keyword evidence="9" id="KW-1185">Reference proteome</keyword>
<evidence type="ECO:0000256" key="7">
    <source>
        <dbReference type="PIRSR" id="PIRSR000216-1"/>
    </source>
</evidence>
<proteinExistence type="inferred from homology"/>
<dbReference type="PIRSF" id="PIRSF000216">
    <property type="entry name" value="NADH_DH_24kDa"/>
    <property type="match status" value="1"/>
</dbReference>
<gene>
    <name evidence="8" type="ORF">EZJ19_13695</name>
</gene>
<dbReference type="SUPFAM" id="SSF52833">
    <property type="entry name" value="Thioredoxin-like"/>
    <property type="match status" value="1"/>
</dbReference>
<comment type="cofactor">
    <cofactor evidence="7">
        <name>[2Fe-2S] cluster</name>
        <dbReference type="ChEBI" id="CHEBI:190135"/>
    </cofactor>
    <text evidence="7">Binds 1 [2Fe-2S] cluster.</text>
</comment>
<evidence type="ECO:0000313" key="8">
    <source>
        <dbReference type="EMBL" id="TCJ11912.1"/>
    </source>
</evidence>
<comment type="caution">
    <text evidence="8">The sequence shown here is derived from an EMBL/GenBank/DDBJ whole genome shotgun (WGS) entry which is preliminary data.</text>
</comment>
<dbReference type="GO" id="GO:0046872">
    <property type="term" value="F:metal ion binding"/>
    <property type="evidence" value="ECO:0007669"/>
    <property type="project" value="UniProtKB-KW"/>
</dbReference>
<feature type="binding site" evidence="7">
    <location>
        <position position="111"/>
    </location>
    <ligand>
        <name>[2Fe-2S] cluster</name>
        <dbReference type="ChEBI" id="CHEBI:190135"/>
    </ligand>
</feature>
<comment type="similarity">
    <text evidence="1">Belongs to the complex I 24 kDa subunit family.</text>
</comment>
<keyword evidence="3 7" id="KW-0479">Metal-binding</keyword>
<evidence type="ECO:0000256" key="5">
    <source>
        <dbReference type="ARBA" id="ARBA00023014"/>
    </source>
</evidence>
<evidence type="ECO:0000256" key="6">
    <source>
        <dbReference type="ARBA" id="ARBA00034078"/>
    </source>
</evidence>
<dbReference type="Gene3D" id="1.10.10.1590">
    <property type="entry name" value="NADH-quinone oxidoreductase subunit E"/>
    <property type="match status" value="1"/>
</dbReference>
<dbReference type="InterPro" id="IPR002023">
    <property type="entry name" value="NuoE-like"/>
</dbReference>
<dbReference type="RefSeq" id="WP_131448509.1">
    <property type="nucleotide sequence ID" value="NZ_SJZB01000047.1"/>
</dbReference>
<dbReference type="CDD" id="cd03081">
    <property type="entry name" value="TRX_Fd_NuoE_FDH_gamma"/>
    <property type="match status" value="1"/>
</dbReference>
<dbReference type="EMBL" id="SJZB01000047">
    <property type="protein sequence ID" value="TCJ11912.1"/>
    <property type="molecule type" value="Genomic_DNA"/>
</dbReference>
<evidence type="ECO:0000256" key="2">
    <source>
        <dbReference type="ARBA" id="ARBA00022714"/>
    </source>
</evidence>
<dbReference type="GO" id="GO:0051537">
    <property type="term" value="F:2 iron, 2 sulfur cluster binding"/>
    <property type="evidence" value="ECO:0007669"/>
    <property type="project" value="UniProtKB-KW"/>
</dbReference>
<organism evidence="8 9">
    <name type="scientific">Parasulfuritortus cantonensis</name>
    <dbReference type="NCBI Taxonomy" id="2528202"/>
    <lineage>
        <taxon>Bacteria</taxon>
        <taxon>Pseudomonadati</taxon>
        <taxon>Pseudomonadota</taxon>
        <taxon>Betaproteobacteria</taxon>
        <taxon>Nitrosomonadales</taxon>
        <taxon>Thiobacillaceae</taxon>
        <taxon>Parasulfuritortus</taxon>
    </lineage>
</organism>
<dbReference type="InterPro" id="IPR041921">
    <property type="entry name" value="NuoE_N"/>
</dbReference>
<accession>A0A4R1B1L0</accession>
<dbReference type="PANTHER" id="PTHR43342:SF1">
    <property type="entry name" value="BIFURCATING [FEFE] HYDROGENASE GAMMA SUBUNIT"/>
    <property type="match status" value="1"/>
</dbReference>
<dbReference type="GO" id="GO:0016491">
    <property type="term" value="F:oxidoreductase activity"/>
    <property type="evidence" value="ECO:0007669"/>
    <property type="project" value="InterPro"/>
</dbReference>
<dbReference type="Pfam" id="PF01257">
    <property type="entry name" value="2Fe-2S_thioredx"/>
    <property type="match status" value="1"/>
</dbReference>
<feature type="binding site" evidence="7">
    <location>
        <position position="115"/>
    </location>
    <ligand>
        <name>[2Fe-2S] cluster</name>
        <dbReference type="ChEBI" id="CHEBI:190135"/>
    </ligand>
</feature>
<evidence type="ECO:0000256" key="1">
    <source>
        <dbReference type="ARBA" id="ARBA00010643"/>
    </source>
</evidence>
<protein>
    <submittedName>
        <fullName evidence="8">Formate dehydrogenase subunit gamma</fullName>
    </submittedName>
</protein>
<comment type="cofactor">
    <cofactor evidence="6">
        <name>[2Fe-2S] cluster</name>
        <dbReference type="ChEBI" id="CHEBI:190135"/>
    </cofactor>
</comment>
<evidence type="ECO:0000256" key="4">
    <source>
        <dbReference type="ARBA" id="ARBA00023004"/>
    </source>
</evidence>
<evidence type="ECO:0000313" key="9">
    <source>
        <dbReference type="Proteomes" id="UP000295443"/>
    </source>
</evidence>
<feature type="binding site" evidence="7">
    <location>
        <position position="70"/>
    </location>
    <ligand>
        <name>[2Fe-2S] cluster</name>
        <dbReference type="ChEBI" id="CHEBI:190135"/>
    </ligand>
</feature>
<keyword evidence="5 7" id="KW-0411">Iron-sulfur</keyword>
<dbReference type="OrthoDB" id="9807941at2"/>
<dbReference type="PANTHER" id="PTHR43342">
    <property type="entry name" value="NADH-QUINONE OXIDOREDUCTASE, E SUBUNIT"/>
    <property type="match status" value="1"/>
</dbReference>
<dbReference type="InterPro" id="IPR028431">
    <property type="entry name" value="NADP_DH_HndA-like"/>
</dbReference>
<feature type="binding site" evidence="7">
    <location>
        <position position="75"/>
    </location>
    <ligand>
        <name>[2Fe-2S] cluster</name>
        <dbReference type="ChEBI" id="CHEBI:190135"/>
    </ligand>
</feature>
<reference evidence="8 9" key="1">
    <citation type="submission" date="2019-03" db="EMBL/GenBank/DDBJ databases">
        <title>Genome sequence of Thiobacillaceae bacterium LSR1, a sulfur-oxidizing bacterium isolated from freshwater sediment.</title>
        <authorList>
            <person name="Li S."/>
        </authorList>
    </citation>
    <scope>NUCLEOTIDE SEQUENCE [LARGE SCALE GENOMIC DNA]</scope>
    <source>
        <strain evidence="8 9">LSR1</strain>
    </source>
</reference>
<dbReference type="Gene3D" id="3.40.30.10">
    <property type="entry name" value="Glutaredoxin"/>
    <property type="match status" value="1"/>
</dbReference>
<dbReference type="InterPro" id="IPR036249">
    <property type="entry name" value="Thioredoxin-like_sf"/>
</dbReference>